<dbReference type="Proteomes" id="UP000187429">
    <property type="component" value="Unassembled WGS sequence"/>
</dbReference>
<evidence type="ECO:0000313" key="1">
    <source>
        <dbReference type="EMBL" id="OMJ10063.1"/>
    </source>
</evidence>
<keyword evidence="2" id="KW-1185">Reference proteome</keyword>
<protein>
    <submittedName>
        <fullName evidence="1">Uncharacterized protein</fullName>
    </submittedName>
</protein>
<accession>A0A1R1X5Z6</accession>
<comment type="caution">
    <text evidence="1">The sequence shown here is derived from an EMBL/GenBank/DDBJ whole genome shotgun (WGS) entry which is preliminary data.</text>
</comment>
<reference evidence="2" key="1">
    <citation type="submission" date="2017-01" db="EMBL/GenBank/DDBJ databases">
        <authorList>
            <person name="Wang Y."/>
            <person name="White M."/>
            <person name="Kvist S."/>
            <person name="Moncalvo J.-M."/>
        </authorList>
    </citation>
    <scope>NUCLEOTIDE SEQUENCE [LARGE SCALE GENOMIC DNA]</scope>
    <source>
        <strain evidence="2">ID-206-W2</strain>
    </source>
</reference>
<organism evidence="1 2">
    <name type="scientific">Smittium culicis</name>
    <dbReference type="NCBI Taxonomy" id="133412"/>
    <lineage>
        <taxon>Eukaryota</taxon>
        <taxon>Fungi</taxon>
        <taxon>Fungi incertae sedis</taxon>
        <taxon>Zoopagomycota</taxon>
        <taxon>Kickxellomycotina</taxon>
        <taxon>Harpellomycetes</taxon>
        <taxon>Harpellales</taxon>
        <taxon>Legeriomycetaceae</taxon>
        <taxon>Smittium</taxon>
    </lineage>
</organism>
<proteinExistence type="predicted"/>
<dbReference type="AlphaFoldDB" id="A0A1R1X5Z6"/>
<dbReference type="EMBL" id="LSSM01006781">
    <property type="protein sequence ID" value="OMJ10063.1"/>
    <property type="molecule type" value="Genomic_DNA"/>
</dbReference>
<evidence type="ECO:0000313" key="2">
    <source>
        <dbReference type="Proteomes" id="UP000187429"/>
    </source>
</evidence>
<name>A0A1R1X5Z6_9FUNG</name>
<sequence>MEKRNFLGSYPRNSEMVYITPSLNEMDLSSEMYRAYKASMNPGKAPHIVFSSSKKLFDHKVFIEHISES</sequence>
<gene>
    <name evidence="1" type="ORF">AYI69_g10402</name>
</gene>